<accession>A0A453L310</accession>
<dbReference type="Gramene" id="AET5Gv20604000.1">
    <property type="protein sequence ID" value="AET5Gv20604000.1"/>
    <property type="gene ID" value="AET5Gv20604000"/>
</dbReference>
<reference evidence="1" key="5">
    <citation type="journal article" date="2021" name="G3 (Bethesda)">
        <title>Aegilops tauschii genome assembly Aet v5.0 features greater sequence contiguity and improved annotation.</title>
        <authorList>
            <person name="Wang L."/>
            <person name="Zhu T."/>
            <person name="Rodriguez J.C."/>
            <person name="Deal K.R."/>
            <person name="Dubcovsky J."/>
            <person name="McGuire P.E."/>
            <person name="Lux T."/>
            <person name="Spannagl M."/>
            <person name="Mayer K.F.X."/>
            <person name="Baldrich P."/>
            <person name="Meyers B.C."/>
            <person name="Huo N."/>
            <person name="Gu Y.Q."/>
            <person name="Zhou H."/>
            <person name="Devos K.M."/>
            <person name="Bennetzen J.L."/>
            <person name="Unver T."/>
            <person name="Budak H."/>
            <person name="Gulick P.J."/>
            <person name="Galiba G."/>
            <person name="Kalapos B."/>
            <person name="Nelson D.R."/>
            <person name="Li P."/>
            <person name="You F.M."/>
            <person name="Luo M.C."/>
            <person name="Dvorak J."/>
        </authorList>
    </citation>
    <scope>NUCLEOTIDE SEQUENCE [LARGE SCALE GENOMIC DNA]</scope>
    <source>
        <strain evidence="1">cv. AL8/78</strain>
    </source>
</reference>
<organism evidence="1 2">
    <name type="scientific">Aegilops tauschii subsp. strangulata</name>
    <name type="common">Goatgrass</name>
    <dbReference type="NCBI Taxonomy" id="200361"/>
    <lineage>
        <taxon>Eukaryota</taxon>
        <taxon>Viridiplantae</taxon>
        <taxon>Streptophyta</taxon>
        <taxon>Embryophyta</taxon>
        <taxon>Tracheophyta</taxon>
        <taxon>Spermatophyta</taxon>
        <taxon>Magnoliopsida</taxon>
        <taxon>Liliopsida</taxon>
        <taxon>Poales</taxon>
        <taxon>Poaceae</taxon>
        <taxon>BOP clade</taxon>
        <taxon>Pooideae</taxon>
        <taxon>Triticodae</taxon>
        <taxon>Triticeae</taxon>
        <taxon>Triticinae</taxon>
        <taxon>Aegilops</taxon>
    </lineage>
</organism>
<evidence type="ECO:0000313" key="2">
    <source>
        <dbReference type="Proteomes" id="UP000015105"/>
    </source>
</evidence>
<dbReference type="Proteomes" id="UP000015105">
    <property type="component" value="Chromosome 5D"/>
</dbReference>
<reference evidence="2" key="2">
    <citation type="journal article" date="2017" name="Nat. Plants">
        <title>The Aegilops tauschii genome reveals multiple impacts of transposons.</title>
        <authorList>
            <person name="Zhao G."/>
            <person name="Zou C."/>
            <person name="Li K."/>
            <person name="Wang K."/>
            <person name="Li T."/>
            <person name="Gao L."/>
            <person name="Zhang X."/>
            <person name="Wang H."/>
            <person name="Yang Z."/>
            <person name="Liu X."/>
            <person name="Jiang W."/>
            <person name="Mao L."/>
            <person name="Kong X."/>
            <person name="Jiao Y."/>
            <person name="Jia J."/>
        </authorList>
    </citation>
    <scope>NUCLEOTIDE SEQUENCE [LARGE SCALE GENOMIC DNA]</scope>
    <source>
        <strain evidence="2">cv. AL8/78</strain>
    </source>
</reference>
<dbReference type="AlphaFoldDB" id="A0A453L310"/>
<reference evidence="1" key="4">
    <citation type="submission" date="2019-03" db="UniProtKB">
        <authorList>
            <consortium name="EnsemblPlants"/>
        </authorList>
    </citation>
    <scope>IDENTIFICATION</scope>
</reference>
<name>A0A453L310_AEGTS</name>
<proteinExistence type="predicted"/>
<protein>
    <submittedName>
        <fullName evidence="1">Uncharacterized protein</fullName>
    </submittedName>
</protein>
<keyword evidence="2" id="KW-1185">Reference proteome</keyword>
<dbReference type="EnsemblPlants" id="AET5Gv20604000.1">
    <property type="protein sequence ID" value="AET5Gv20604000.1"/>
    <property type="gene ID" value="AET5Gv20604000"/>
</dbReference>
<reference evidence="1" key="3">
    <citation type="journal article" date="2017" name="Nature">
        <title>Genome sequence of the progenitor of the wheat D genome Aegilops tauschii.</title>
        <authorList>
            <person name="Luo M.C."/>
            <person name="Gu Y.Q."/>
            <person name="Puiu D."/>
            <person name="Wang H."/>
            <person name="Twardziok S.O."/>
            <person name="Deal K.R."/>
            <person name="Huo N."/>
            <person name="Zhu T."/>
            <person name="Wang L."/>
            <person name="Wang Y."/>
            <person name="McGuire P.E."/>
            <person name="Liu S."/>
            <person name="Long H."/>
            <person name="Ramasamy R.K."/>
            <person name="Rodriguez J.C."/>
            <person name="Van S.L."/>
            <person name="Yuan L."/>
            <person name="Wang Z."/>
            <person name="Xia Z."/>
            <person name="Xiao L."/>
            <person name="Anderson O.D."/>
            <person name="Ouyang S."/>
            <person name="Liang Y."/>
            <person name="Zimin A.V."/>
            <person name="Pertea G."/>
            <person name="Qi P."/>
            <person name="Bennetzen J.L."/>
            <person name="Dai X."/>
            <person name="Dawson M.W."/>
            <person name="Muller H.G."/>
            <person name="Kugler K."/>
            <person name="Rivarola-Duarte L."/>
            <person name="Spannagl M."/>
            <person name="Mayer K.F.X."/>
            <person name="Lu F.H."/>
            <person name="Bevan M.W."/>
            <person name="Leroy P."/>
            <person name="Li P."/>
            <person name="You F.M."/>
            <person name="Sun Q."/>
            <person name="Liu Z."/>
            <person name="Lyons E."/>
            <person name="Wicker T."/>
            <person name="Salzberg S.L."/>
            <person name="Devos K.M."/>
            <person name="Dvorak J."/>
        </authorList>
    </citation>
    <scope>NUCLEOTIDE SEQUENCE [LARGE SCALE GENOMIC DNA]</scope>
    <source>
        <strain evidence="1">cv. AL8/78</strain>
    </source>
</reference>
<evidence type="ECO:0000313" key="1">
    <source>
        <dbReference type="EnsemblPlants" id="AET5Gv20604000.1"/>
    </source>
</evidence>
<reference evidence="2" key="1">
    <citation type="journal article" date="2014" name="Science">
        <title>Ancient hybridizations among the ancestral genomes of bread wheat.</title>
        <authorList>
            <consortium name="International Wheat Genome Sequencing Consortium,"/>
            <person name="Marcussen T."/>
            <person name="Sandve S.R."/>
            <person name="Heier L."/>
            <person name="Spannagl M."/>
            <person name="Pfeifer M."/>
            <person name="Jakobsen K.S."/>
            <person name="Wulff B.B."/>
            <person name="Steuernagel B."/>
            <person name="Mayer K.F."/>
            <person name="Olsen O.A."/>
        </authorList>
    </citation>
    <scope>NUCLEOTIDE SEQUENCE [LARGE SCALE GENOMIC DNA]</scope>
    <source>
        <strain evidence="2">cv. AL8/78</strain>
    </source>
</reference>
<sequence>MMDWWLRAKAQTPPTLRKALQSITLLVPWMIWKQRNECVFDNARPLIDALVDRIKDWPNVGQKLGRTGAAGCLARILGCP</sequence>